<dbReference type="OMA" id="YEDEWTY"/>
<dbReference type="EMBL" id="LUGG01000003">
    <property type="protein sequence ID" value="OBZ77001.1"/>
    <property type="molecule type" value="Genomic_DNA"/>
</dbReference>
<dbReference type="STRING" id="5627.A0A1C7MJ83"/>
<dbReference type="OrthoDB" id="2013972at2759"/>
<sequence length="367" mass="41387">MACSDISDDDSDSYSVASSATSYDWEMHSTSLTPSIYSVTSSLRAAAYRFEHRRVINNYSEVYYLPADDEEFRRLDQQRMMFMEVIGKYPLPPVATAVADDTQGVLKACADLGCGSCSCSHAGCLSALRCSLQEHASKLQVRMSSSLLSVIQYRGRSEVDDVNFGIQHYYGDFNVVHARLISSGIRDYKGLVDQIAQTLRSGGIVDLTEFDFRFCDGNKSPILSSTTERQITWIARWMNPVHVAIEQRGGEPDAANHLSRWVSENPTYEDMHCCEFWFQACPWKKIRNLSSMYQNRVGHTMREDIPAFMKSGRPLLLSHGIYEHTLDEIEANARRELLGALVRPTSESQTYTRVESNTDPVCASKTM</sequence>
<keyword evidence="2" id="KW-1185">Reference proteome</keyword>
<gene>
    <name evidence="1" type="ORF">A0H81_03655</name>
</gene>
<feature type="non-terminal residue" evidence="1">
    <location>
        <position position="367"/>
    </location>
</feature>
<evidence type="ECO:0008006" key="3">
    <source>
        <dbReference type="Google" id="ProtNLM"/>
    </source>
</evidence>
<evidence type="ECO:0000313" key="2">
    <source>
        <dbReference type="Proteomes" id="UP000092993"/>
    </source>
</evidence>
<dbReference type="Proteomes" id="UP000092993">
    <property type="component" value="Unassembled WGS sequence"/>
</dbReference>
<protein>
    <recommendedName>
        <fullName evidence="3">Methyltransferase domain-containing protein</fullName>
    </recommendedName>
</protein>
<organism evidence="1 2">
    <name type="scientific">Grifola frondosa</name>
    <name type="common">Maitake</name>
    <name type="synonym">Polyporus frondosus</name>
    <dbReference type="NCBI Taxonomy" id="5627"/>
    <lineage>
        <taxon>Eukaryota</taxon>
        <taxon>Fungi</taxon>
        <taxon>Dikarya</taxon>
        <taxon>Basidiomycota</taxon>
        <taxon>Agaricomycotina</taxon>
        <taxon>Agaricomycetes</taxon>
        <taxon>Polyporales</taxon>
        <taxon>Grifolaceae</taxon>
        <taxon>Grifola</taxon>
    </lineage>
</organism>
<name>A0A1C7MJ83_GRIFR</name>
<proteinExistence type="predicted"/>
<reference evidence="1 2" key="1">
    <citation type="submission" date="2016-03" db="EMBL/GenBank/DDBJ databases">
        <title>Whole genome sequencing of Grifola frondosa 9006-11.</title>
        <authorList>
            <person name="Min B."/>
            <person name="Park H."/>
            <person name="Kim J.-G."/>
            <person name="Cho H."/>
            <person name="Oh Y.-L."/>
            <person name="Kong W.-S."/>
            <person name="Choi I.-G."/>
        </authorList>
    </citation>
    <scope>NUCLEOTIDE SEQUENCE [LARGE SCALE GENOMIC DNA]</scope>
    <source>
        <strain evidence="1 2">9006-11</strain>
    </source>
</reference>
<dbReference type="AlphaFoldDB" id="A0A1C7MJ83"/>
<comment type="caution">
    <text evidence="1">The sequence shown here is derived from an EMBL/GenBank/DDBJ whole genome shotgun (WGS) entry which is preliminary data.</text>
</comment>
<accession>A0A1C7MJ83</accession>
<evidence type="ECO:0000313" key="1">
    <source>
        <dbReference type="EMBL" id="OBZ77001.1"/>
    </source>
</evidence>